<feature type="region of interest" description="Disordered" evidence="1">
    <location>
        <begin position="62"/>
        <end position="92"/>
    </location>
</feature>
<gene>
    <name evidence="3" type="ORF">P3H78_16980</name>
</gene>
<reference evidence="3 4" key="1">
    <citation type="submission" date="2023-03" db="EMBL/GenBank/DDBJ databases">
        <title>Draft genome sequence of Streptomyces sp. K1PA1 isolated from peat swamp forest in Thailand.</title>
        <authorList>
            <person name="Klaysubun C."/>
            <person name="Duangmal K."/>
        </authorList>
    </citation>
    <scope>NUCLEOTIDE SEQUENCE [LARGE SCALE GENOMIC DNA]</scope>
    <source>
        <strain evidence="3 4">K1PA1</strain>
    </source>
</reference>
<sequence>MTPERTDQGVVQAVVVYDGRLLLAEGPDGWALPTGGREPAERAEAAAARLVYELTGYLVDGSTVLPSGPEHADSPDAQDGPDGLAGPHAAEGAVGARDAVPAVVCQLLSETPSDDARLAPAQRRWMPLAEAARVPLPGAVRRYLEGHASV</sequence>
<proteinExistence type="predicted"/>
<evidence type="ECO:0000313" key="3">
    <source>
        <dbReference type="EMBL" id="MDF3300279.1"/>
    </source>
</evidence>
<dbReference type="Pfam" id="PF00293">
    <property type="entry name" value="NUDIX"/>
    <property type="match status" value="1"/>
</dbReference>
<dbReference type="SUPFAM" id="SSF55811">
    <property type="entry name" value="Nudix"/>
    <property type="match status" value="1"/>
</dbReference>
<organism evidence="3 4">
    <name type="scientific">Streptomyces tropicalis</name>
    <dbReference type="NCBI Taxonomy" id="3034234"/>
    <lineage>
        <taxon>Bacteria</taxon>
        <taxon>Bacillati</taxon>
        <taxon>Actinomycetota</taxon>
        <taxon>Actinomycetes</taxon>
        <taxon>Kitasatosporales</taxon>
        <taxon>Streptomycetaceae</taxon>
        <taxon>Streptomyces</taxon>
    </lineage>
</organism>
<keyword evidence="4" id="KW-1185">Reference proteome</keyword>
<dbReference type="PROSITE" id="PS51462">
    <property type="entry name" value="NUDIX"/>
    <property type="match status" value="1"/>
</dbReference>
<dbReference type="InterPro" id="IPR015797">
    <property type="entry name" value="NUDIX_hydrolase-like_dom_sf"/>
</dbReference>
<evidence type="ECO:0000259" key="2">
    <source>
        <dbReference type="PROSITE" id="PS51462"/>
    </source>
</evidence>
<accession>A0ABT6A6L5</accession>
<dbReference type="Proteomes" id="UP001221150">
    <property type="component" value="Unassembled WGS sequence"/>
</dbReference>
<evidence type="ECO:0000256" key="1">
    <source>
        <dbReference type="SAM" id="MobiDB-lite"/>
    </source>
</evidence>
<protein>
    <submittedName>
        <fullName evidence="3">NUDIX domain-containing protein</fullName>
    </submittedName>
</protein>
<dbReference type="EMBL" id="JARJBB010000007">
    <property type="protein sequence ID" value="MDF3300279.1"/>
    <property type="molecule type" value="Genomic_DNA"/>
</dbReference>
<evidence type="ECO:0000313" key="4">
    <source>
        <dbReference type="Proteomes" id="UP001221150"/>
    </source>
</evidence>
<dbReference type="RefSeq" id="WP_276109830.1">
    <property type="nucleotide sequence ID" value="NZ_JARJBB010000007.1"/>
</dbReference>
<comment type="caution">
    <text evidence="3">The sequence shown here is derived from an EMBL/GenBank/DDBJ whole genome shotgun (WGS) entry which is preliminary data.</text>
</comment>
<dbReference type="Gene3D" id="3.90.79.10">
    <property type="entry name" value="Nucleoside Triphosphate Pyrophosphohydrolase"/>
    <property type="match status" value="1"/>
</dbReference>
<feature type="domain" description="Nudix hydrolase" evidence="2">
    <location>
        <begin position="5"/>
        <end position="148"/>
    </location>
</feature>
<dbReference type="InterPro" id="IPR000086">
    <property type="entry name" value="NUDIX_hydrolase_dom"/>
</dbReference>
<name>A0ABT6A6L5_9ACTN</name>